<name>A0AA41G3C3_9EURY</name>
<comment type="caution">
    <text evidence="1">The sequence shown here is derived from an EMBL/GenBank/DDBJ whole genome shotgun (WGS) entry which is preliminary data.</text>
</comment>
<dbReference type="PANTHER" id="PTHR35519:SF2">
    <property type="entry name" value="PH DOMAIN PROTEIN"/>
    <property type="match status" value="1"/>
</dbReference>
<dbReference type="InterPro" id="IPR025187">
    <property type="entry name" value="DUF4112"/>
</dbReference>
<keyword evidence="2" id="KW-1185">Reference proteome</keyword>
<dbReference type="EMBL" id="JAHQXE010000006">
    <property type="protein sequence ID" value="MBV0903572.1"/>
    <property type="molecule type" value="Genomic_DNA"/>
</dbReference>
<evidence type="ECO:0000313" key="1">
    <source>
        <dbReference type="EMBL" id="MBV0903572.1"/>
    </source>
</evidence>
<sequence>MAAVATLLDESVEIPGTDYRVGIDPLLGVVPGAGDAVAAGVSLYIVLESARLGVSYGTLLAMLANVSVDAVGGSVPVLGALFDAVWKANKWNVELAVEDLAGATER</sequence>
<proteinExistence type="predicted"/>
<dbReference type="Pfam" id="PF13430">
    <property type="entry name" value="DUF4112"/>
    <property type="match status" value="1"/>
</dbReference>
<protein>
    <submittedName>
        <fullName evidence="1">DUF4112 domain-containing protein</fullName>
    </submittedName>
</protein>
<evidence type="ECO:0000313" key="2">
    <source>
        <dbReference type="Proteomes" id="UP001166304"/>
    </source>
</evidence>
<gene>
    <name evidence="1" type="ORF">KTS37_17450</name>
</gene>
<dbReference type="AlphaFoldDB" id="A0AA41G3C3"/>
<reference evidence="1" key="1">
    <citation type="submission" date="2021-06" db="EMBL/GenBank/DDBJ databases">
        <title>New haloarchaea isolates fom saline soil.</title>
        <authorList>
            <person name="Duran-Viseras A."/>
            <person name="Sanchez-Porro C.S."/>
            <person name="Ventosa A."/>
        </authorList>
    </citation>
    <scope>NUCLEOTIDE SEQUENCE</scope>
    <source>
        <strain evidence="1">JCM 18369</strain>
    </source>
</reference>
<organism evidence="1 2">
    <name type="scientific">Haloarcula salina</name>
    <dbReference type="NCBI Taxonomy" id="1429914"/>
    <lineage>
        <taxon>Archaea</taxon>
        <taxon>Methanobacteriati</taxon>
        <taxon>Methanobacteriota</taxon>
        <taxon>Stenosarchaea group</taxon>
        <taxon>Halobacteria</taxon>
        <taxon>Halobacteriales</taxon>
        <taxon>Haloarculaceae</taxon>
        <taxon>Haloarcula</taxon>
    </lineage>
</organism>
<dbReference type="Proteomes" id="UP001166304">
    <property type="component" value="Unassembled WGS sequence"/>
</dbReference>
<accession>A0AA41G3C3</accession>
<dbReference type="PANTHER" id="PTHR35519">
    <property type="entry name" value="MEMBRANE PROTEINS"/>
    <property type="match status" value="1"/>
</dbReference>